<dbReference type="Proteomes" id="UP000553442">
    <property type="component" value="Unassembled WGS sequence"/>
</dbReference>
<comment type="caution">
    <text evidence="1">The sequence shown here is derived from an EMBL/GenBank/DDBJ whole genome shotgun (WGS) entry which is preliminary data.</text>
</comment>
<evidence type="ECO:0000313" key="2">
    <source>
        <dbReference type="Proteomes" id="UP000553442"/>
    </source>
</evidence>
<keyword evidence="2" id="KW-1185">Reference proteome</keyword>
<organism evidence="1 2">
    <name type="scientific">Halomonas campaniensis</name>
    <dbReference type="NCBI Taxonomy" id="213554"/>
    <lineage>
        <taxon>Bacteria</taxon>
        <taxon>Pseudomonadati</taxon>
        <taxon>Pseudomonadota</taxon>
        <taxon>Gammaproteobacteria</taxon>
        <taxon>Oceanospirillales</taxon>
        <taxon>Halomonadaceae</taxon>
        <taxon>Halomonas</taxon>
    </lineage>
</organism>
<dbReference type="AlphaFoldDB" id="A0A7W5K0L0"/>
<dbReference type="EMBL" id="JACHZF010000003">
    <property type="protein sequence ID" value="MBB3329742.1"/>
    <property type="molecule type" value="Genomic_DNA"/>
</dbReference>
<reference evidence="1 2" key="1">
    <citation type="submission" date="2020-08" db="EMBL/GenBank/DDBJ databases">
        <title>Genomic Encyclopedia of Archaeal and Bacterial Type Strains, Phase II (KMG-II): from individual species to whole genera.</title>
        <authorList>
            <person name="Goeker M."/>
        </authorList>
    </citation>
    <scope>NUCLEOTIDE SEQUENCE [LARGE SCALE GENOMIC DNA]</scope>
    <source>
        <strain evidence="1 2">5AG</strain>
    </source>
</reference>
<accession>A0A7W5K0L0</accession>
<sequence>MQRRECLATLAAPDRLEGLMEARYLPRGPVS</sequence>
<name>A0A7W5K0L0_9GAMM</name>
<protein>
    <submittedName>
        <fullName evidence="1">Uncharacterized protein</fullName>
    </submittedName>
</protein>
<gene>
    <name evidence="1" type="ORF">BDK63_000582</name>
</gene>
<evidence type="ECO:0000313" key="1">
    <source>
        <dbReference type="EMBL" id="MBB3329742.1"/>
    </source>
</evidence>
<proteinExistence type="predicted"/>